<keyword evidence="3" id="KW-0233">DNA recombination</keyword>
<dbReference type="InterPro" id="IPR002104">
    <property type="entry name" value="Integrase_catalytic"/>
</dbReference>
<comment type="similarity">
    <text evidence="1">Belongs to the 'phage' integrase family.</text>
</comment>
<dbReference type="AlphaFoldDB" id="A0AB38BH24"/>
<dbReference type="Pfam" id="PF00589">
    <property type="entry name" value="Phage_integrase"/>
    <property type="match status" value="1"/>
</dbReference>
<dbReference type="PROSITE" id="PS51898">
    <property type="entry name" value="TYR_RECOMBINASE"/>
    <property type="match status" value="1"/>
</dbReference>
<accession>A0AB38BH24</accession>
<evidence type="ECO:0000313" key="5">
    <source>
        <dbReference type="EMBL" id="CZQ83624.1"/>
    </source>
</evidence>
<dbReference type="CDD" id="cd01189">
    <property type="entry name" value="INT_ICEBs1_C_like"/>
    <property type="match status" value="1"/>
</dbReference>
<sequence length="316" mass="36402">MARKKKNEQLFADYFEEWIDTYKVGAVRDVTLKKYRMTNRTLRQLAPTLKISQLDRRTYQRIINEYALTHEKQTTMDFHHQVKGCIMDLFHEGQIERDPTYKAVIKGKTPAPKKKKWLNVDEAKRLVNSLNFSQEINMDWFVVIALKTGLRFSELLALTPNDFDFRSNTLNVNKTWSYKTSNGCFDLTKNKSSIRKIAIDWQIVGQFAPVIKDLPPDEPIFVEKFENGQYKRVFNSTVNYFLKRKCEEAGVTVITVHALRHTHASILLNAGVTIHSIADRLGHSSVSTTQETYTHIIDELASKDNQVMIGALTAIG</sequence>
<dbReference type="InterPro" id="IPR011010">
    <property type="entry name" value="DNA_brk_join_enz"/>
</dbReference>
<dbReference type="EMBL" id="FJMZ01000003">
    <property type="protein sequence ID" value="CZQ83624.1"/>
    <property type="molecule type" value="Genomic_DNA"/>
</dbReference>
<evidence type="ECO:0000256" key="3">
    <source>
        <dbReference type="ARBA" id="ARBA00023172"/>
    </source>
</evidence>
<keyword evidence="7" id="KW-1185">Reference proteome</keyword>
<reference evidence="5 7" key="1">
    <citation type="submission" date="2016-02" db="EMBL/GenBank/DDBJ databases">
        <authorList>
            <person name="Strepis N."/>
        </authorList>
    </citation>
    <scope>NUCLEOTIDE SEQUENCE [LARGE SCALE GENOMIC DNA]</scope>
    <source>
        <strain evidence="5">Trichococcus flocculiformis</strain>
    </source>
</reference>
<dbReference type="EMBL" id="FOQC01000010">
    <property type="protein sequence ID" value="SFH70636.1"/>
    <property type="molecule type" value="Genomic_DNA"/>
</dbReference>
<dbReference type="InterPro" id="IPR050090">
    <property type="entry name" value="Tyrosine_recombinase_XerCD"/>
</dbReference>
<dbReference type="PANTHER" id="PTHR30349">
    <property type="entry name" value="PHAGE INTEGRASE-RELATED"/>
    <property type="match status" value="1"/>
</dbReference>
<dbReference type="Gene3D" id="1.10.150.130">
    <property type="match status" value="1"/>
</dbReference>
<dbReference type="InterPro" id="IPR013762">
    <property type="entry name" value="Integrase-like_cat_sf"/>
</dbReference>
<protein>
    <submittedName>
        <fullName evidence="5">Integrase catalytic</fullName>
    </submittedName>
    <submittedName>
        <fullName evidence="6">Phage integrase family protein</fullName>
    </submittedName>
</protein>
<dbReference type="GO" id="GO:0003677">
    <property type="term" value="F:DNA binding"/>
    <property type="evidence" value="ECO:0007669"/>
    <property type="project" value="UniProtKB-KW"/>
</dbReference>
<comment type="caution">
    <text evidence="6">The sequence shown here is derived from an EMBL/GenBank/DDBJ whole genome shotgun (WGS) entry which is preliminary data.</text>
</comment>
<gene>
    <name evidence="6" type="ORF">SAMN04488507_101039</name>
    <name evidence="5" type="ORF">TFLO_412</name>
</gene>
<dbReference type="GO" id="GO:0015074">
    <property type="term" value="P:DNA integration"/>
    <property type="evidence" value="ECO:0007669"/>
    <property type="project" value="InterPro"/>
</dbReference>
<proteinExistence type="inferred from homology"/>
<reference evidence="6 8" key="2">
    <citation type="submission" date="2016-10" db="EMBL/GenBank/DDBJ databases">
        <authorList>
            <person name="Varghese N."/>
            <person name="Submissions S."/>
        </authorList>
    </citation>
    <scope>NUCLEOTIDE SEQUENCE [LARGE SCALE GENOMIC DNA]</scope>
    <source>
        <strain evidence="6 8">DSM 2094</strain>
    </source>
</reference>
<evidence type="ECO:0000259" key="4">
    <source>
        <dbReference type="PROSITE" id="PS51898"/>
    </source>
</evidence>
<dbReference type="PANTHER" id="PTHR30349:SF64">
    <property type="entry name" value="PROPHAGE INTEGRASE INTD-RELATED"/>
    <property type="match status" value="1"/>
</dbReference>
<name>A0AB38BH24_9LACT</name>
<organism evidence="6 8">
    <name type="scientific">Trichococcus flocculiformis</name>
    <dbReference type="NCBI Taxonomy" id="82803"/>
    <lineage>
        <taxon>Bacteria</taxon>
        <taxon>Bacillati</taxon>
        <taxon>Bacillota</taxon>
        <taxon>Bacilli</taxon>
        <taxon>Lactobacillales</taxon>
        <taxon>Carnobacteriaceae</taxon>
        <taxon>Trichococcus</taxon>
    </lineage>
</organism>
<evidence type="ECO:0000313" key="8">
    <source>
        <dbReference type="Proteomes" id="UP000199686"/>
    </source>
</evidence>
<evidence type="ECO:0000256" key="2">
    <source>
        <dbReference type="ARBA" id="ARBA00023125"/>
    </source>
</evidence>
<evidence type="ECO:0000313" key="7">
    <source>
        <dbReference type="Proteomes" id="UP000195947"/>
    </source>
</evidence>
<dbReference type="SUPFAM" id="SSF56349">
    <property type="entry name" value="DNA breaking-rejoining enzymes"/>
    <property type="match status" value="1"/>
</dbReference>
<evidence type="ECO:0000256" key="1">
    <source>
        <dbReference type="ARBA" id="ARBA00008857"/>
    </source>
</evidence>
<feature type="domain" description="Tyr recombinase" evidence="4">
    <location>
        <begin position="113"/>
        <end position="308"/>
    </location>
</feature>
<dbReference type="RefSeq" id="WP_086988141.1">
    <property type="nucleotide sequence ID" value="NZ_FJMZ01000003.1"/>
</dbReference>
<dbReference type="Gene3D" id="1.10.443.10">
    <property type="entry name" value="Intergrase catalytic core"/>
    <property type="match status" value="1"/>
</dbReference>
<dbReference type="Proteomes" id="UP000199686">
    <property type="component" value="Unassembled WGS sequence"/>
</dbReference>
<dbReference type="InterPro" id="IPR010998">
    <property type="entry name" value="Integrase_recombinase_N"/>
</dbReference>
<dbReference type="GO" id="GO:0006310">
    <property type="term" value="P:DNA recombination"/>
    <property type="evidence" value="ECO:0007669"/>
    <property type="project" value="UniProtKB-KW"/>
</dbReference>
<evidence type="ECO:0000313" key="6">
    <source>
        <dbReference type="EMBL" id="SFH70636.1"/>
    </source>
</evidence>
<dbReference type="Proteomes" id="UP000195947">
    <property type="component" value="Unassembled WGS sequence"/>
</dbReference>
<keyword evidence="2" id="KW-0238">DNA-binding</keyword>